<proteinExistence type="predicted"/>
<evidence type="ECO:0000313" key="2">
    <source>
        <dbReference type="EMBL" id="KAK7249640.1"/>
    </source>
</evidence>
<feature type="compositionally biased region" description="Pro residues" evidence="1">
    <location>
        <begin position="116"/>
        <end position="125"/>
    </location>
</feature>
<accession>A0ABR1G8Z0</accession>
<organism evidence="2 3">
    <name type="scientific">Aureococcus anophagefferens</name>
    <name type="common">Harmful bloom alga</name>
    <dbReference type="NCBI Taxonomy" id="44056"/>
    <lineage>
        <taxon>Eukaryota</taxon>
        <taxon>Sar</taxon>
        <taxon>Stramenopiles</taxon>
        <taxon>Ochrophyta</taxon>
        <taxon>Pelagophyceae</taxon>
        <taxon>Pelagomonadales</taxon>
        <taxon>Pelagomonadaceae</taxon>
        <taxon>Aureococcus</taxon>
    </lineage>
</organism>
<reference evidence="2 3" key="1">
    <citation type="submission" date="2024-03" db="EMBL/GenBank/DDBJ databases">
        <title>Aureococcus anophagefferens CCMP1851 and Kratosvirus quantuckense: Draft genome of a second virus-susceptible host strain in the model system.</title>
        <authorList>
            <person name="Chase E."/>
            <person name="Truchon A.R."/>
            <person name="Schepens W."/>
            <person name="Wilhelm S.W."/>
        </authorList>
    </citation>
    <scope>NUCLEOTIDE SEQUENCE [LARGE SCALE GENOMIC DNA]</scope>
    <source>
        <strain evidence="2 3">CCMP1851</strain>
    </source>
</reference>
<dbReference type="EMBL" id="JBBJCI010000040">
    <property type="protein sequence ID" value="KAK7249640.1"/>
    <property type="molecule type" value="Genomic_DNA"/>
</dbReference>
<keyword evidence="3" id="KW-1185">Reference proteome</keyword>
<evidence type="ECO:0000313" key="3">
    <source>
        <dbReference type="Proteomes" id="UP001363151"/>
    </source>
</evidence>
<name>A0ABR1G8Z0_AURAN</name>
<gene>
    <name evidence="2" type="ORF">SO694_00004165</name>
</gene>
<comment type="caution">
    <text evidence="2">The sequence shown here is derived from an EMBL/GenBank/DDBJ whole genome shotgun (WGS) entry which is preliminary data.</text>
</comment>
<feature type="region of interest" description="Disordered" evidence="1">
    <location>
        <begin position="89"/>
        <end position="137"/>
    </location>
</feature>
<protein>
    <submittedName>
        <fullName evidence="2">Uncharacterized protein</fullName>
    </submittedName>
</protein>
<evidence type="ECO:0000256" key="1">
    <source>
        <dbReference type="SAM" id="MobiDB-lite"/>
    </source>
</evidence>
<dbReference type="Pfam" id="PF11325">
    <property type="entry name" value="DUF3127"/>
    <property type="match status" value="1"/>
</dbReference>
<dbReference type="Proteomes" id="UP001363151">
    <property type="component" value="Unassembled WGS sequence"/>
</dbReference>
<dbReference type="InterPro" id="IPR021474">
    <property type="entry name" value="DUF3127"/>
</dbReference>
<sequence>MALLLAARSARSFVARAPAVRPPSARAMSSSGSYDMEGTISKIGEVQTFESGFAKIEFVVTTEEMYPQEVKLPAGMGVKEMIAAAKAKEEAAKAAKAAPPKAPAPKGGGSSKKAAPPAPEPPPAASSPGSVKERMAR</sequence>